<sequence>MADKEKEWKGIRLTPIKEQEDGTNNYVEFKQKSALELDAAGYWQYVDGPDYQPPAIPELKTSQQIQGLDGAGATVTITVPGNETAVAAAKKQAEAWLSGDKKALAVIVKAVPVEKLYVVRGCTSAHAAWMALKNEYEPANALTAITIKQQIIGLQCGTHDDPVQWRQVMVQLYQKLQDADPNMMPDNEFAKHLVTLMTQNDAWRYCRDTLRDKVRQGDIMGWPVTSRAVLERLKQEEVELKIAPSIVSINALVAGKSKGPDRNDAVP</sequence>
<accession>A0AAD6TKX3</accession>
<dbReference type="Proteomes" id="UP001218188">
    <property type="component" value="Unassembled WGS sequence"/>
</dbReference>
<organism evidence="2 3">
    <name type="scientific">Mycena alexandri</name>
    <dbReference type="NCBI Taxonomy" id="1745969"/>
    <lineage>
        <taxon>Eukaryota</taxon>
        <taxon>Fungi</taxon>
        <taxon>Dikarya</taxon>
        <taxon>Basidiomycota</taxon>
        <taxon>Agaricomycotina</taxon>
        <taxon>Agaricomycetes</taxon>
        <taxon>Agaricomycetidae</taxon>
        <taxon>Agaricales</taxon>
        <taxon>Marasmiineae</taxon>
        <taxon>Mycenaceae</taxon>
        <taxon>Mycena</taxon>
    </lineage>
</organism>
<feature type="non-terminal residue" evidence="2">
    <location>
        <position position="267"/>
    </location>
</feature>
<evidence type="ECO:0000313" key="1">
    <source>
        <dbReference type="EMBL" id="KAJ7036067.1"/>
    </source>
</evidence>
<gene>
    <name evidence="2" type="ORF">C8F04DRAFT_938217</name>
    <name evidence="1" type="ORF">C8F04DRAFT_954308</name>
</gene>
<evidence type="ECO:0008006" key="4">
    <source>
        <dbReference type="Google" id="ProtNLM"/>
    </source>
</evidence>
<proteinExistence type="predicted"/>
<comment type="caution">
    <text evidence="2">The sequence shown here is derived from an EMBL/GenBank/DDBJ whole genome shotgun (WGS) entry which is preliminary data.</text>
</comment>
<dbReference type="Pfam" id="PF14223">
    <property type="entry name" value="Retrotran_gag_2"/>
    <property type="match status" value="1"/>
</dbReference>
<dbReference type="InterPro" id="IPR010221">
    <property type="entry name" value="VCBS_dom"/>
</dbReference>
<protein>
    <recommendedName>
        <fullName evidence="4">Gag protein</fullName>
    </recommendedName>
</protein>
<evidence type="ECO:0000313" key="3">
    <source>
        <dbReference type="Proteomes" id="UP001218188"/>
    </source>
</evidence>
<dbReference type="EMBL" id="JARJCM010000002">
    <property type="protein sequence ID" value="KAJ7047231.1"/>
    <property type="molecule type" value="Genomic_DNA"/>
</dbReference>
<dbReference type="EMBL" id="JARJCM010000046">
    <property type="protein sequence ID" value="KAJ7036067.1"/>
    <property type="molecule type" value="Genomic_DNA"/>
</dbReference>
<name>A0AAD6TKX3_9AGAR</name>
<evidence type="ECO:0000313" key="2">
    <source>
        <dbReference type="EMBL" id="KAJ7047231.1"/>
    </source>
</evidence>
<keyword evidence="3" id="KW-1185">Reference proteome</keyword>
<dbReference type="AlphaFoldDB" id="A0AAD6TKX3"/>
<reference evidence="2" key="1">
    <citation type="submission" date="2023-03" db="EMBL/GenBank/DDBJ databases">
        <title>Massive genome expansion in bonnet fungi (Mycena s.s.) driven by repeated elements and novel gene families across ecological guilds.</title>
        <authorList>
            <consortium name="Lawrence Berkeley National Laboratory"/>
            <person name="Harder C.B."/>
            <person name="Miyauchi S."/>
            <person name="Viragh M."/>
            <person name="Kuo A."/>
            <person name="Thoen E."/>
            <person name="Andreopoulos B."/>
            <person name="Lu D."/>
            <person name="Skrede I."/>
            <person name="Drula E."/>
            <person name="Henrissat B."/>
            <person name="Morin E."/>
            <person name="Kohler A."/>
            <person name="Barry K."/>
            <person name="LaButti K."/>
            <person name="Morin E."/>
            <person name="Salamov A."/>
            <person name="Lipzen A."/>
            <person name="Mereny Z."/>
            <person name="Hegedus B."/>
            <person name="Baldrian P."/>
            <person name="Stursova M."/>
            <person name="Weitz H."/>
            <person name="Taylor A."/>
            <person name="Grigoriev I.V."/>
            <person name="Nagy L.G."/>
            <person name="Martin F."/>
            <person name="Kauserud H."/>
        </authorList>
    </citation>
    <scope>NUCLEOTIDE SEQUENCE</scope>
    <source>
        <strain evidence="2">CBHHK200</strain>
    </source>
</reference>
<dbReference type="NCBIfam" id="TIGR01965">
    <property type="entry name" value="VCBS_repeat"/>
    <property type="match status" value="1"/>
</dbReference>